<dbReference type="PANTHER" id="PTHR30483:SF6">
    <property type="entry name" value="PERIPLASMIC BINDING PROTEIN OF ABC TRANSPORTER FOR NATURAL AMINO ACIDS"/>
    <property type="match status" value="1"/>
</dbReference>
<evidence type="ECO:0000313" key="7">
    <source>
        <dbReference type="Proteomes" id="UP000450917"/>
    </source>
</evidence>
<feature type="domain" description="Leucine-binding protein" evidence="5">
    <location>
        <begin position="65"/>
        <end position="402"/>
    </location>
</feature>
<dbReference type="Proteomes" id="UP000450917">
    <property type="component" value="Unassembled WGS sequence"/>
</dbReference>
<sequence>MSEPGHPKKLIDEGVHTLKKSIRTTLLLCIASMMIVLSACGTNSGDGQGSKGSGGSGSGGTGGVIKIGMVADLTGKSALTGEFKKRGAQIALDEINANGGINGKTIELVIEDDRGTNDGTVSSFQKIVSNPDVIAVLGPITSTNAKSISDIAKKTGIPVLIGGTNVGLTTELKNPWFFRIRPHDGYSAQTIADFTADKKGHQKIAIIYDTDAFGTAGKDMLISEYKKKGITPTTVEGITAGTKDFTPTLESIRKSGAEAINTMMTASADVAQLVIQMRQLGINTDLVGSSSAAQTTTVKLAGDKLNGIYGANDFALDQSEEAKQFVDKFQKKYNELPDLYTGWVYDSLHILAKIIKDKGTDPEQMRQGILALKGFKGVEGEYNFDENGDGLHQYSIVKVENGNFVTQK</sequence>
<dbReference type="AlphaFoldDB" id="A0A7X3CSE7"/>
<gene>
    <name evidence="6" type="ORF">GNP93_08350</name>
</gene>
<dbReference type="InterPro" id="IPR028081">
    <property type="entry name" value="Leu-bd"/>
</dbReference>
<keyword evidence="7" id="KW-1185">Reference proteome</keyword>
<dbReference type="PRINTS" id="PR00337">
    <property type="entry name" value="LEUILEVALBP"/>
</dbReference>
<evidence type="ECO:0000256" key="3">
    <source>
        <dbReference type="ARBA" id="ARBA00022729"/>
    </source>
</evidence>
<accession>A0A7X3CSE7</accession>
<dbReference type="GO" id="GO:0006865">
    <property type="term" value="P:amino acid transport"/>
    <property type="evidence" value="ECO:0007669"/>
    <property type="project" value="UniProtKB-KW"/>
</dbReference>
<dbReference type="CDD" id="cd19986">
    <property type="entry name" value="PBP1_ABC_HAAT-like"/>
    <property type="match status" value="1"/>
</dbReference>
<dbReference type="SUPFAM" id="SSF53822">
    <property type="entry name" value="Periplasmic binding protein-like I"/>
    <property type="match status" value="1"/>
</dbReference>
<organism evidence="6 7">
    <name type="scientific">Paenibacillus validus</name>
    <dbReference type="NCBI Taxonomy" id="44253"/>
    <lineage>
        <taxon>Bacteria</taxon>
        <taxon>Bacillati</taxon>
        <taxon>Bacillota</taxon>
        <taxon>Bacilli</taxon>
        <taxon>Bacillales</taxon>
        <taxon>Paenibacillaceae</taxon>
        <taxon>Paenibacillus</taxon>
    </lineage>
</organism>
<evidence type="ECO:0000313" key="6">
    <source>
        <dbReference type="EMBL" id="MUG70691.1"/>
    </source>
</evidence>
<comment type="similarity">
    <text evidence="1">Belongs to the leucine-binding protein family.</text>
</comment>
<reference evidence="6 7" key="1">
    <citation type="submission" date="2019-11" db="EMBL/GenBank/DDBJ databases">
        <title>Draft genome sequences of five Paenibacillus species of dairy origin.</title>
        <authorList>
            <person name="Olajide A.M."/>
            <person name="Chen S."/>
            <person name="Lapointe G."/>
        </authorList>
    </citation>
    <scope>NUCLEOTIDE SEQUENCE [LARGE SCALE GENOMIC DNA]</scope>
    <source>
        <strain evidence="6 7">2CS3</strain>
    </source>
</reference>
<dbReference type="InterPro" id="IPR028082">
    <property type="entry name" value="Peripla_BP_I"/>
</dbReference>
<protein>
    <submittedName>
        <fullName evidence="6">ABC transporter substrate-binding protein</fullName>
    </submittedName>
</protein>
<comment type="caution">
    <text evidence="6">The sequence shown here is derived from an EMBL/GenBank/DDBJ whole genome shotgun (WGS) entry which is preliminary data.</text>
</comment>
<keyword evidence="2" id="KW-0813">Transport</keyword>
<keyword evidence="3" id="KW-0732">Signal</keyword>
<proteinExistence type="inferred from homology"/>
<keyword evidence="4" id="KW-0029">Amino-acid transport</keyword>
<name>A0A7X3CSE7_9BACL</name>
<evidence type="ECO:0000256" key="4">
    <source>
        <dbReference type="ARBA" id="ARBA00022970"/>
    </source>
</evidence>
<dbReference type="PANTHER" id="PTHR30483">
    <property type="entry name" value="LEUCINE-SPECIFIC-BINDING PROTEIN"/>
    <property type="match status" value="1"/>
</dbReference>
<evidence type="ECO:0000256" key="1">
    <source>
        <dbReference type="ARBA" id="ARBA00010062"/>
    </source>
</evidence>
<dbReference type="InterPro" id="IPR051010">
    <property type="entry name" value="BCAA_transport"/>
</dbReference>
<dbReference type="InterPro" id="IPR000709">
    <property type="entry name" value="Leu_Ile_Val-bd"/>
</dbReference>
<evidence type="ECO:0000256" key="2">
    <source>
        <dbReference type="ARBA" id="ARBA00022448"/>
    </source>
</evidence>
<dbReference type="Gene3D" id="3.40.50.2300">
    <property type="match status" value="2"/>
</dbReference>
<dbReference type="EMBL" id="WNZX01000005">
    <property type="protein sequence ID" value="MUG70691.1"/>
    <property type="molecule type" value="Genomic_DNA"/>
</dbReference>
<dbReference type="Pfam" id="PF13458">
    <property type="entry name" value="Peripla_BP_6"/>
    <property type="match status" value="1"/>
</dbReference>
<evidence type="ECO:0000259" key="5">
    <source>
        <dbReference type="Pfam" id="PF13458"/>
    </source>
</evidence>